<protein>
    <submittedName>
        <fullName evidence="1">Uncharacterized protein</fullName>
    </submittedName>
</protein>
<name>A0A3B0X599_9ZZZZ</name>
<dbReference type="AlphaFoldDB" id="A0A3B0X599"/>
<sequence>MTLTRLLSIIFFFTFIYNNIAFALDSSTQPVDIIKTAPFPIEEVAFFPNRKVFSVSYVNYQYFYQIKDPDKGWSPPVKVDTLGMESVSFALTASEGIYISGMVENKRVNENSYYTGRTVLLNSNNKTLKHWDHSSRFRSASMFNDEVIGSTGNEILRLRKSGEVEIIHKRKRYTLITLILDRQGNKIICNSTPIGRKIPLYVPIPKYGCYKEDGWEFSGRWVSSSYTHQKAPIRCGNWLIESVQLKRNTPFDKIKVRNINTGELINELAVKSVDSFSCVDENHLLMNNNNISYSLPDLEPVAELSCYNNEIIKTVIHSDRTTLCLTEKGHIGELKTGEIEN</sequence>
<proteinExistence type="predicted"/>
<gene>
    <name evidence="1" type="ORF">MNBD_GAMMA11-898</name>
</gene>
<reference evidence="1" key="1">
    <citation type="submission" date="2018-06" db="EMBL/GenBank/DDBJ databases">
        <authorList>
            <person name="Zhirakovskaya E."/>
        </authorList>
    </citation>
    <scope>NUCLEOTIDE SEQUENCE</scope>
</reference>
<dbReference type="EMBL" id="UOFG01000043">
    <property type="protein sequence ID" value="VAW58632.1"/>
    <property type="molecule type" value="Genomic_DNA"/>
</dbReference>
<accession>A0A3B0X599</accession>
<organism evidence="1">
    <name type="scientific">hydrothermal vent metagenome</name>
    <dbReference type="NCBI Taxonomy" id="652676"/>
    <lineage>
        <taxon>unclassified sequences</taxon>
        <taxon>metagenomes</taxon>
        <taxon>ecological metagenomes</taxon>
    </lineage>
</organism>
<evidence type="ECO:0000313" key="1">
    <source>
        <dbReference type="EMBL" id="VAW58632.1"/>
    </source>
</evidence>